<accession>A0A7S4W9F6</accession>
<organism evidence="2">
    <name type="scientific">Alexandrium monilatum</name>
    <dbReference type="NCBI Taxonomy" id="311494"/>
    <lineage>
        <taxon>Eukaryota</taxon>
        <taxon>Sar</taxon>
        <taxon>Alveolata</taxon>
        <taxon>Dinophyceae</taxon>
        <taxon>Gonyaulacales</taxon>
        <taxon>Pyrocystaceae</taxon>
        <taxon>Alexandrium</taxon>
    </lineage>
</organism>
<feature type="transmembrane region" description="Helical" evidence="1">
    <location>
        <begin position="167"/>
        <end position="192"/>
    </location>
</feature>
<evidence type="ECO:0000256" key="1">
    <source>
        <dbReference type="SAM" id="Phobius"/>
    </source>
</evidence>
<gene>
    <name evidence="2" type="ORF">AMON00008_LOCUS61109</name>
</gene>
<keyword evidence="1" id="KW-0472">Membrane</keyword>
<sequence>MAQAILAQTQTVGLWETLLDKLGMPSLVQAIRGGLGQARWAGQAYGVCTPDTEMADAAAGDRLLQQCVRHSAPPPGEPPNEASRASLLFSHDTSSRKDQEEYAKKVISEAENGRDLLQRAEAVIMEDWLANTRALPGNVYRITAFGRHIGQHFGECSSMGWRAIARICGFIMVMLVQWGAPPAICMSTYFAWGIDCEKRFVWEKFHFDTSDWPHIALTKCLAMSLVFIFCLHSLYTVLDEMDGWHQVDAIFRYLQHHSVVLPSRREVSLPRGGDQLLGHLLVRPRCLRCDRWQPEPQGLCHGLPGSVFPLQSRRCLW</sequence>
<keyword evidence="1" id="KW-1133">Transmembrane helix</keyword>
<dbReference type="AlphaFoldDB" id="A0A7S4W9F6"/>
<evidence type="ECO:0000313" key="2">
    <source>
        <dbReference type="EMBL" id="CAE4663067.1"/>
    </source>
</evidence>
<dbReference type="EMBL" id="HBNR01085353">
    <property type="protein sequence ID" value="CAE4663067.1"/>
    <property type="molecule type" value="Transcribed_RNA"/>
</dbReference>
<reference evidence="2" key="1">
    <citation type="submission" date="2021-01" db="EMBL/GenBank/DDBJ databases">
        <authorList>
            <person name="Corre E."/>
            <person name="Pelletier E."/>
            <person name="Niang G."/>
            <person name="Scheremetjew M."/>
            <person name="Finn R."/>
            <person name="Kale V."/>
            <person name="Holt S."/>
            <person name="Cochrane G."/>
            <person name="Meng A."/>
            <person name="Brown T."/>
            <person name="Cohen L."/>
        </authorList>
    </citation>
    <scope>NUCLEOTIDE SEQUENCE</scope>
    <source>
        <strain evidence="2">CCMP3105</strain>
    </source>
</reference>
<name>A0A7S4W9F6_9DINO</name>
<proteinExistence type="predicted"/>
<keyword evidence="1" id="KW-0812">Transmembrane</keyword>
<protein>
    <submittedName>
        <fullName evidence="2">Uncharacterized protein</fullName>
    </submittedName>
</protein>
<feature type="transmembrane region" description="Helical" evidence="1">
    <location>
        <begin position="212"/>
        <end position="235"/>
    </location>
</feature>